<accession>A0A6J2Y8S7</accession>
<dbReference type="PANTHER" id="PTHR10174:SF222">
    <property type="entry name" value="GH10083P-RELATED"/>
    <property type="match status" value="1"/>
</dbReference>
<dbReference type="SMART" id="SM00516">
    <property type="entry name" value="SEC14"/>
    <property type="match status" value="1"/>
</dbReference>
<protein>
    <submittedName>
        <fullName evidence="3">Uncharacterized protein LOC115885028</fullName>
    </submittedName>
</protein>
<gene>
    <name evidence="3" type="primary">LOC115885028</name>
</gene>
<proteinExistence type="predicted"/>
<dbReference type="Gene3D" id="3.40.525.10">
    <property type="entry name" value="CRAL-TRIO lipid binding domain"/>
    <property type="match status" value="1"/>
</dbReference>
<dbReference type="OrthoDB" id="6575879at2759"/>
<dbReference type="InParanoid" id="A0A6J2Y8S7"/>
<dbReference type="Pfam" id="PF00650">
    <property type="entry name" value="CRAL_TRIO"/>
    <property type="match status" value="1"/>
</dbReference>
<dbReference type="PROSITE" id="PS50191">
    <property type="entry name" value="CRAL_TRIO"/>
    <property type="match status" value="1"/>
</dbReference>
<dbReference type="InterPro" id="IPR036865">
    <property type="entry name" value="CRAL-TRIO_dom_sf"/>
</dbReference>
<dbReference type="GO" id="GO:0016020">
    <property type="term" value="C:membrane"/>
    <property type="evidence" value="ECO:0007669"/>
    <property type="project" value="TreeGrafter"/>
</dbReference>
<dbReference type="SUPFAM" id="SSF52087">
    <property type="entry name" value="CRAL/TRIO domain"/>
    <property type="match status" value="1"/>
</dbReference>
<organism evidence="2 3">
    <name type="scientific">Sitophilus oryzae</name>
    <name type="common">Rice weevil</name>
    <name type="synonym">Curculio oryzae</name>
    <dbReference type="NCBI Taxonomy" id="7048"/>
    <lineage>
        <taxon>Eukaryota</taxon>
        <taxon>Metazoa</taxon>
        <taxon>Ecdysozoa</taxon>
        <taxon>Arthropoda</taxon>
        <taxon>Hexapoda</taxon>
        <taxon>Insecta</taxon>
        <taxon>Pterygota</taxon>
        <taxon>Neoptera</taxon>
        <taxon>Endopterygota</taxon>
        <taxon>Coleoptera</taxon>
        <taxon>Polyphaga</taxon>
        <taxon>Cucujiformia</taxon>
        <taxon>Curculionidae</taxon>
        <taxon>Dryophthorinae</taxon>
        <taxon>Sitophilus</taxon>
    </lineage>
</organism>
<dbReference type="Proteomes" id="UP000504635">
    <property type="component" value="Unplaced"/>
</dbReference>
<name>A0A6J2Y8S7_SITOR</name>
<dbReference type="GO" id="GO:1902936">
    <property type="term" value="F:phosphatidylinositol bisphosphate binding"/>
    <property type="evidence" value="ECO:0007669"/>
    <property type="project" value="TreeGrafter"/>
</dbReference>
<dbReference type="AlphaFoldDB" id="A0A6J2Y8S7"/>
<keyword evidence="2" id="KW-1185">Reference proteome</keyword>
<sequence length="307" mass="36095">MCTKLLGTNGDEIFKQIFKEFNKTEDDLQECINIMREWAKTQLHFPEIPNDRILRFVILYNKFSIETSKQKLDMYYTMKSLMPEVYSLHPLSPDMILQSKITYCVPLPKVTSDCKRIIYSQLNPNYGPEVFVHEKYFIHVHHMMEVIVQEDNCFSFHFIFDCAGLKAGHLPKFSPMVLRKASILLEKVYSNRVASVYMINFHPFMETLLNNIILPTLSPKIRERVRVHKGTNVLFETFGKSRMPKDVGGEELSLAELNDLLLKKFEQYKDRFNKIRTMRVDESLRPEKLVNDDILGYYGNFRKIAVD</sequence>
<evidence type="ECO:0000313" key="3">
    <source>
        <dbReference type="RefSeq" id="XP_030759631.1"/>
    </source>
</evidence>
<evidence type="ECO:0000259" key="1">
    <source>
        <dbReference type="PROSITE" id="PS50191"/>
    </source>
</evidence>
<dbReference type="PANTHER" id="PTHR10174">
    <property type="entry name" value="ALPHA-TOCOPHEROL TRANSFER PROTEIN-RELATED"/>
    <property type="match status" value="1"/>
</dbReference>
<dbReference type="InterPro" id="IPR036273">
    <property type="entry name" value="CRAL/TRIO_N_dom_sf"/>
</dbReference>
<reference evidence="3" key="1">
    <citation type="submission" date="2025-08" db="UniProtKB">
        <authorList>
            <consortium name="RefSeq"/>
        </authorList>
    </citation>
    <scope>IDENTIFICATION</scope>
    <source>
        <tissue evidence="3">Gonads</tissue>
    </source>
</reference>
<dbReference type="GeneID" id="115885028"/>
<dbReference type="RefSeq" id="XP_030759631.1">
    <property type="nucleotide sequence ID" value="XM_030903771.1"/>
</dbReference>
<feature type="domain" description="CRAL-TRIO" evidence="1">
    <location>
        <begin position="92"/>
        <end position="255"/>
    </location>
</feature>
<dbReference type="InterPro" id="IPR001251">
    <property type="entry name" value="CRAL-TRIO_dom"/>
</dbReference>
<dbReference type="SUPFAM" id="SSF46938">
    <property type="entry name" value="CRAL/TRIO N-terminal domain"/>
    <property type="match status" value="1"/>
</dbReference>
<evidence type="ECO:0000313" key="2">
    <source>
        <dbReference type="Proteomes" id="UP000504635"/>
    </source>
</evidence>
<dbReference type="KEGG" id="soy:115885028"/>